<feature type="domain" description="ABC transporter" evidence="4">
    <location>
        <begin position="19"/>
        <end position="250"/>
    </location>
</feature>
<name>A0A8J6JM10_9FIRM</name>
<keyword evidence="1" id="KW-0813">Transport</keyword>
<evidence type="ECO:0000313" key="6">
    <source>
        <dbReference type="Proteomes" id="UP000607645"/>
    </source>
</evidence>
<comment type="caution">
    <text evidence="5">The sequence shown here is derived from an EMBL/GenBank/DDBJ whole genome shotgun (WGS) entry which is preliminary data.</text>
</comment>
<evidence type="ECO:0000256" key="2">
    <source>
        <dbReference type="ARBA" id="ARBA00022741"/>
    </source>
</evidence>
<dbReference type="SUPFAM" id="SSF52540">
    <property type="entry name" value="P-loop containing nucleoside triphosphate hydrolases"/>
    <property type="match status" value="1"/>
</dbReference>
<dbReference type="PROSITE" id="PS00211">
    <property type="entry name" value="ABC_TRANSPORTER_1"/>
    <property type="match status" value="1"/>
</dbReference>
<dbReference type="InterPro" id="IPR027417">
    <property type="entry name" value="P-loop_NTPase"/>
</dbReference>
<dbReference type="GO" id="GO:0016887">
    <property type="term" value="F:ATP hydrolysis activity"/>
    <property type="evidence" value="ECO:0007669"/>
    <property type="project" value="InterPro"/>
</dbReference>
<evidence type="ECO:0000256" key="3">
    <source>
        <dbReference type="ARBA" id="ARBA00022840"/>
    </source>
</evidence>
<dbReference type="SMART" id="SM00382">
    <property type="entry name" value="AAA"/>
    <property type="match status" value="1"/>
</dbReference>
<evidence type="ECO:0000259" key="4">
    <source>
        <dbReference type="PROSITE" id="PS50893"/>
    </source>
</evidence>
<dbReference type="EMBL" id="JACOPQ010000009">
    <property type="protein sequence ID" value="MBC5737742.1"/>
    <property type="molecule type" value="Genomic_DNA"/>
</dbReference>
<keyword evidence="6" id="KW-1185">Reference proteome</keyword>
<organism evidence="5 6">
    <name type="scientific">Lawsonibacter faecis</name>
    <dbReference type="NCBI Taxonomy" id="2763052"/>
    <lineage>
        <taxon>Bacteria</taxon>
        <taxon>Bacillati</taxon>
        <taxon>Bacillota</taxon>
        <taxon>Clostridia</taxon>
        <taxon>Eubacteriales</taxon>
        <taxon>Oscillospiraceae</taxon>
        <taxon>Lawsonibacter</taxon>
    </lineage>
</organism>
<protein>
    <submittedName>
        <fullName evidence="5">Metal ABC transporter ATP-binding protein</fullName>
    </submittedName>
</protein>
<dbReference type="Proteomes" id="UP000607645">
    <property type="component" value="Unassembled WGS sequence"/>
</dbReference>
<dbReference type="Pfam" id="PF00005">
    <property type="entry name" value="ABC_tran"/>
    <property type="match status" value="1"/>
</dbReference>
<reference evidence="5" key="1">
    <citation type="submission" date="2020-08" db="EMBL/GenBank/DDBJ databases">
        <title>Genome public.</title>
        <authorList>
            <person name="Liu C."/>
            <person name="Sun Q."/>
        </authorList>
    </citation>
    <scope>NUCLEOTIDE SEQUENCE</scope>
    <source>
        <strain evidence="5">NSJ-52</strain>
    </source>
</reference>
<dbReference type="PANTHER" id="PTHR42734">
    <property type="entry name" value="METAL TRANSPORT SYSTEM ATP-BINDING PROTEIN TM_0124-RELATED"/>
    <property type="match status" value="1"/>
</dbReference>
<accession>A0A8J6JM10</accession>
<dbReference type="InterPro" id="IPR003593">
    <property type="entry name" value="AAA+_ATPase"/>
</dbReference>
<dbReference type="InterPro" id="IPR050153">
    <property type="entry name" value="Metal_Ion_Import_ABC"/>
</dbReference>
<dbReference type="AlphaFoldDB" id="A0A8J6JM10"/>
<keyword evidence="2" id="KW-0547">Nucleotide-binding</keyword>
<sequence length="255" mass="27714">MRKPKHDSKAPGCSGACCLRVEDMGVDIGGADILQHVNFHLHCGRIVALIGPNGAGKSSLFKAILGQIPHTGTIDFQRAGGKRTRPLIGYVPQSPAFDRGDPVSVFDFFSAAVSDWPVFLPTPKKLRARVADCLERVHGGDLIDKRMGALSGGELQRVLMALALEPLPHILILDEPLSGVDIDGERQLLDMLDEICSQYDLSILLSTHDFATLEEYADQVILLKNTVLRVGAPAEVLACDEFKEVFHLDLKRGVG</sequence>
<evidence type="ECO:0000256" key="1">
    <source>
        <dbReference type="ARBA" id="ARBA00022448"/>
    </source>
</evidence>
<keyword evidence="3 5" id="KW-0067">ATP-binding</keyword>
<dbReference type="InterPro" id="IPR003439">
    <property type="entry name" value="ABC_transporter-like_ATP-bd"/>
</dbReference>
<dbReference type="Gene3D" id="3.40.50.300">
    <property type="entry name" value="P-loop containing nucleotide triphosphate hydrolases"/>
    <property type="match status" value="1"/>
</dbReference>
<proteinExistence type="predicted"/>
<dbReference type="GO" id="GO:0005524">
    <property type="term" value="F:ATP binding"/>
    <property type="evidence" value="ECO:0007669"/>
    <property type="project" value="UniProtKB-KW"/>
</dbReference>
<dbReference type="RefSeq" id="WP_186919540.1">
    <property type="nucleotide sequence ID" value="NZ_JACOPQ010000009.1"/>
</dbReference>
<dbReference type="InterPro" id="IPR017871">
    <property type="entry name" value="ABC_transporter-like_CS"/>
</dbReference>
<evidence type="ECO:0000313" key="5">
    <source>
        <dbReference type="EMBL" id="MBC5737742.1"/>
    </source>
</evidence>
<dbReference type="PROSITE" id="PS50893">
    <property type="entry name" value="ABC_TRANSPORTER_2"/>
    <property type="match status" value="1"/>
</dbReference>
<gene>
    <name evidence="5" type="ORF">H8S62_12070</name>
</gene>